<sequence>MNGRRNFGEVILSWPSNGTSISIMSAVMHYNAGDQMCRESETRKSGMQARRYCGTHGRARGSDLDVVGKCEPRGVLGNF</sequence>
<organism evidence="1 2">
    <name type="scientific">Pisolithus tinctorius Marx 270</name>
    <dbReference type="NCBI Taxonomy" id="870435"/>
    <lineage>
        <taxon>Eukaryota</taxon>
        <taxon>Fungi</taxon>
        <taxon>Dikarya</taxon>
        <taxon>Basidiomycota</taxon>
        <taxon>Agaricomycotina</taxon>
        <taxon>Agaricomycetes</taxon>
        <taxon>Agaricomycetidae</taxon>
        <taxon>Boletales</taxon>
        <taxon>Sclerodermatineae</taxon>
        <taxon>Pisolithaceae</taxon>
        <taxon>Pisolithus</taxon>
    </lineage>
</organism>
<keyword evidence="2" id="KW-1185">Reference proteome</keyword>
<dbReference type="AlphaFoldDB" id="A0A0C3KE27"/>
<dbReference type="HOGENOM" id="CLU_2606960_0_0_1"/>
<dbReference type="Proteomes" id="UP000054217">
    <property type="component" value="Unassembled WGS sequence"/>
</dbReference>
<evidence type="ECO:0000313" key="1">
    <source>
        <dbReference type="EMBL" id="KIO07842.1"/>
    </source>
</evidence>
<name>A0A0C3KE27_PISTI</name>
<proteinExistence type="predicted"/>
<dbReference type="EMBL" id="KN831959">
    <property type="protein sequence ID" value="KIO07842.1"/>
    <property type="molecule type" value="Genomic_DNA"/>
</dbReference>
<protein>
    <submittedName>
        <fullName evidence="1">Uncharacterized protein</fullName>
    </submittedName>
</protein>
<evidence type="ECO:0000313" key="2">
    <source>
        <dbReference type="Proteomes" id="UP000054217"/>
    </source>
</evidence>
<dbReference type="InParanoid" id="A0A0C3KE27"/>
<reference evidence="1 2" key="1">
    <citation type="submission" date="2014-04" db="EMBL/GenBank/DDBJ databases">
        <authorList>
            <consortium name="DOE Joint Genome Institute"/>
            <person name="Kuo A."/>
            <person name="Kohler A."/>
            <person name="Costa M.D."/>
            <person name="Nagy L.G."/>
            <person name="Floudas D."/>
            <person name="Copeland A."/>
            <person name="Barry K.W."/>
            <person name="Cichocki N."/>
            <person name="Veneault-Fourrey C."/>
            <person name="LaButti K."/>
            <person name="Lindquist E.A."/>
            <person name="Lipzen A."/>
            <person name="Lundell T."/>
            <person name="Morin E."/>
            <person name="Murat C."/>
            <person name="Sun H."/>
            <person name="Tunlid A."/>
            <person name="Henrissat B."/>
            <person name="Grigoriev I.V."/>
            <person name="Hibbett D.S."/>
            <person name="Martin F."/>
            <person name="Nordberg H.P."/>
            <person name="Cantor M.N."/>
            <person name="Hua S.X."/>
        </authorList>
    </citation>
    <scope>NUCLEOTIDE SEQUENCE [LARGE SCALE GENOMIC DNA]</scope>
    <source>
        <strain evidence="1 2">Marx 270</strain>
    </source>
</reference>
<reference evidence="2" key="2">
    <citation type="submission" date="2015-01" db="EMBL/GenBank/DDBJ databases">
        <title>Evolutionary Origins and Diversification of the Mycorrhizal Mutualists.</title>
        <authorList>
            <consortium name="DOE Joint Genome Institute"/>
            <consortium name="Mycorrhizal Genomics Consortium"/>
            <person name="Kohler A."/>
            <person name="Kuo A."/>
            <person name="Nagy L.G."/>
            <person name="Floudas D."/>
            <person name="Copeland A."/>
            <person name="Barry K.W."/>
            <person name="Cichocki N."/>
            <person name="Veneault-Fourrey C."/>
            <person name="LaButti K."/>
            <person name="Lindquist E.A."/>
            <person name="Lipzen A."/>
            <person name="Lundell T."/>
            <person name="Morin E."/>
            <person name="Murat C."/>
            <person name="Riley R."/>
            <person name="Ohm R."/>
            <person name="Sun H."/>
            <person name="Tunlid A."/>
            <person name="Henrissat B."/>
            <person name="Grigoriev I.V."/>
            <person name="Hibbett D.S."/>
            <person name="Martin F."/>
        </authorList>
    </citation>
    <scope>NUCLEOTIDE SEQUENCE [LARGE SCALE GENOMIC DNA]</scope>
    <source>
        <strain evidence="2">Marx 270</strain>
    </source>
</reference>
<gene>
    <name evidence="1" type="ORF">M404DRAFT_399657</name>
</gene>
<accession>A0A0C3KE27</accession>